<dbReference type="Pfam" id="PF00114">
    <property type="entry name" value="Pilin"/>
    <property type="match status" value="1"/>
</dbReference>
<keyword evidence="2" id="KW-0488">Methylation</keyword>
<gene>
    <name evidence="5" type="ORF">A5892_08830</name>
</gene>
<dbReference type="STRING" id="376489.A5892_08830"/>
<evidence type="ECO:0000256" key="2">
    <source>
        <dbReference type="ARBA" id="ARBA00022481"/>
    </source>
</evidence>
<feature type="transmembrane region" description="Helical" evidence="4">
    <location>
        <begin position="20"/>
        <end position="44"/>
    </location>
</feature>
<keyword evidence="3" id="KW-0281">Fimbrium</keyword>
<comment type="similarity">
    <text evidence="1 3">Belongs to the N-Me-Phe pilin family.</text>
</comment>
<reference evidence="5 6" key="1">
    <citation type="submission" date="2016-04" db="EMBL/GenBank/DDBJ databases">
        <title>Complete Genome Sequence of Halotalea alkalilenta IHB B 13600.</title>
        <authorList>
            <person name="Swarnkar M.K."/>
            <person name="Sharma A."/>
            <person name="Kaushal K."/>
            <person name="Soni R."/>
            <person name="Rana S."/>
            <person name="Singh A.K."/>
            <person name="Gulati A."/>
        </authorList>
    </citation>
    <scope>NUCLEOTIDE SEQUENCE [LARGE SCALE GENOMIC DNA]</scope>
    <source>
        <strain evidence="5 6">IHB B 13600</strain>
    </source>
</reference>
<protein>
    <recommendedName>
        <fullName evidence="7">Pilus assembly protein PilE</fullName>
    </recommendedName>
</protein>
<proteinExistence type="inferred from homology"/>
<dbReference type="RefSeq" id="WP_064122496.1">
    <property type="nucleotide sequence ID" value="NZ_CP015243.1"/>
</dbReference>
<evidence type="ECO:0000313" key="5">
    <source>
        <dbReference type="EMBL" id="ANF57554.1"/>
    </source>
</evidence>
<dbReference type="InterPro" id="IPR045584">
    <property type="entry name" value="Pilin-like"/>
</dbReference>
<keyword evidence="4" id="KW-1133">Transmembrane helix</keyword>
<organism evidence="5 6">
    <name type="scientific">Halotalea alkalilenta</name>
    <dbReference type="NCBI Taxonomy" id="376489"/>
    <lineage>
        <taxon>Bacteria</taxon>
        <taxon>Pseudomonadati</taxon>
        <taxon>Pseudomonadota</taxon>
        <taxon>Gammaproteobacteria</taxon>
        <taxon>Oceanospirillales</taxon>
        <taxon>Halomonadaceae</taxon>
        <taxon>Halotalea</taxon>
    </lineage>
</organism>
<dbReference type="GO" id="GO:0009289">
    <property type="term" value="C:pilus"/>
    <property type="evidence" value="ECO:0007669"/>
    <property type="project" value="InterPro"/>
</dbReference>
<dbReference type="Pfam" id="PF07963">
    <property type="entry name" value="N_methyl"/>
    <property type="match status" value="1"/>
</dbReference>
<dbReference type="InterPro" id="IPR001082">
    <property type="entry name" value="Pilin"/>
</dbReference>
<evidence type="ECO:0008006" key="7">
    <source>
        <dbReference type="Google" id="ProtNLM"/>
    </source>
</evidence>
<dbReference type="GO" id="GO:0007155">
    <property type="term" value="P:cell adhesion"/>
    <property type="evidence" value="ECO:0007669"/>
    <property type="project" value="InterPro"/>
</dbReference>
<dbReference type="SUPFAM" id="SSF54523">
    <property type="entry name" value="Pili subunits"/>
    <property type="match status" value="1"/>
</dbReference>
<keyword evidence="6" id="KW-1185">Reference proteome</keyword>
<dbReference type="Gene3D" id="3.30.700.10">
    <property type="entry name" value="Glycoprotein, Type 4 Pilin"/>
    <property type="match status" value="1"/>
</dbReference>
<dbReference type="AlphaFoldDB" id="A0A172YEA5"/>
<keyword evidence="4" id="KW-0812">Transmembrane</keyword>
<dbReference type="NCBIfam" id="TIGR02532">
    <property type="entry name" value="IV_pilin_GFxxxE"/>
    <property type="match status" value="1"/>
</dbReference>
<dbReference type="KEGG" id="haa:A5892_08830"/>
<keyword evidence="4" id="KW-0472">Membrane</keyword>
<dbReference type="PROSITE" id="PS00409">
    <property type="entry name" value="PROKAR_NTER_METHYL"/>
    <property type="match status" value="1"/>
</dbReference>
<name>A0A172YEA5_9GAMM</name>
<evidence type="ECO:0000256" key="4">
    <source>
        <dbReference type="SAM" id="Phobius"/>
    </source>
</evidence>
<evidence type="ECO:0000256" key="3">
    <source>
        <dbReference type="RuleBase" id="RU000389"/>
    </source>
</evidence>
<accession>A0A172YEA5</accession>
<dbReference type="EMBL" id="CP015243">
    <property type="protein sequence ID" value="ANF57554.1"/>
    <property type="molecule type" value="Genomic_DNA"/>
</dbReference>
<evidence type="ECO:0000313" key="6">
    <source>
        <dbReference type="Proteomes" id="UP000077875"/>
    </source>
</evidence>
<sequence length="162" mass="16855">MDEKPAEAMNVARGAPRAHAQGGFTLLEMMAVVAIVGVLAAVAIPRYQLYVARSQVSSANMLLRAQQVGVEDLLLRGQEVDLAALGYSGDSVVHAHGSWSVEADGTLRYRFGTGASPLLAGEGVEQWLQLQPGAGLEGWRCLASAALEPTLLPPGCSLSSGG</sequence>
<dbReference type="InterPro" id="IPR012902">
    <property type="entry name" value="N_methyl_site"/>
</dbReference>
<evidence type="ECO:0000256" key="1">
    <source>
        <dbReference type="ARBA" id="ARBA00005233"/>
    </source>
</evidence>
<dbReference type="Proteomes" id="UP000077875">
    <property type="component" value="Chromosome"/>
</dbReference>